<evidence type="ECO:0000313" key="1">
    <source>
        <dbReference type="EMBL" id="JAC73796.1"/>
    </source>
</evidence>
<gene>
    <name evidence="1" type="ORF">TSPGSL018_27816</name>
</gene>
<dbReference type="EMBL" id="GBEZ01012059">
    <property type="protein sequence ID" value="JAC73796.1"/>
    <property type="molecule type" value="Transcribed_RNA"/>
</dbReference>
<protein>
    <submittedName>
        <fullName evidence="1">Uncharacterized protein</fullName>
    </submittedName>
</protein>
<dbReference type="AlphaFoldDB" id="A0A061RTA8"/>
<reference evidence="1" key="1">
    <citation type="submission" date="2014-05" db="EMBL/GenBank/DDBJ databases">
        <title>The transcriptome of the halophilic microalga Tetraselmis sp. GSL018 isolated from the Great Salt Lake, Utah.</title>
        <authorList>
            <person name="Jinkerson R.E."/>
            <person name="D'Adamo S."/>
            <person name="Posewitz M.C."/>
        </authorList>
    </citation>
    <scope>NUCLEOTIDE SEQUENCE</scope>
    <source>
        <strain evidence="1">GSL018</strain>
    </source>
</reference>
<organism evidence="1">
    <name type="scientific">Tetraselmis sp. GSL018</name>
    <dbReference type="NCBI Taxonomy" id="582737"/>
    <lineage>
        <taxon>Eukaryota</taxon>
        <taxon>Viridiplantae</taxon>
        <taxon>Chlorophyta</taxon>
        <taxon>core chlorophytes</taxon>
        <taxon>Chlorodendrophyceae</taxon>
        <taxon>Chlorodendrales</taxon>
        <taxon>Chlorodendraceae</taxon>
        <taxon>Tetraselmis</taxon>
    </lineage>
</organism>
<proteinExistence type="predicted"/>
<accession>A0A061RTA8</accession>
<feature type="non-terminal residue" evidence="1">
    <location>
        <position position="1"/>
    </location>
</feature>
<sequence>SDFSLVQISSQADKGDAKARAQEFPGWLRGASNLWEVLERLERKYPVEQFQSGSHKSRSKLERVRSSEELVSSLDETIQIVEESDAKTASEWAVLAFLHEIAEDFVRSS</sequence>
<feature type="non-terminal residue" evidence="1">
    <location>
        <position position="109"/>
    </location>
</feature>
<name>A0A061RTA8_9CHLO</name>